<name>A0ACC0AGZ3_CATRO</name>
<evidence type="ECO:0000313" key="2">
    <source>
        <dbReference type="Proteomes" id="UP001060085"/>
    </source>
</evidence>
<dbReference type="Proteomes" id="UP001060085">
    <property type="component" value="Linkage Group LG06"/>
</dbReference>
<accession>A0ACC0AGZ3</accession>
<evidence type="ECO:0000313" key="1">
    <source>
        <dbReference type="EMBL" id="KAI5659884.1"/>
    </source>
</evidence>
<dbReference type="EMBL" id="CM044706">
    <property type="protein sequence ID" value="KAI5659884.1"/>
    <property type="molecule type" value="Genomic_DNA"/>
</dbReference>
<gene>
    <name evidence="1" type="ORF">M9H77_28677</name>
</gene>
<proteinExistence type="predicted"/>
<comment type="caution">
    <text evidence="1">The sequence shown here is derived from an EMBL/GenBank/DDBJ whole genome shotgun (WGS) entry which is preliminary data.</text>
</comment>
<organism evidence="1 2">
    <name type="scientific">Catharanthus roseus</name>
    <name type="common">Madagascar periwinkle</name>
    <name type="synonym">Vinca rosea</name>
    <dbReference type="NCBI Taxonomy" id="4058"/>
    <lineage>
        <taxon>Eukaryota</taxon>
        <taxon>Viridiplantae</taxon>
        <taxon>Streptophyta</taxon>
        <taxon>Embryophyta</taxon>
        <taxon>Tracheophyta</taxon>
        <taxon>Spermatophyta</taxon>
        <taxon>Magnoliopsida</taxon>
        <taxon>eudicotyledons</taxon>
        <taxon>Gunneridae</taxon>
        <taxon>Pentapetalae</taxon>
        <taxon>asterids</taxon>
        <taxon>lamiids</taxon>
        <taxon>Gentianales</taxon>
        <taxon>Apocynaceae</taxon>
        <taxon>Rauvolfioideae</taxon>
        <taxon>Vinceae</taxon>
        <taxon>Catharanthinae</taxon>
        <taxon>Catharanthus</taxon>
    </lineage>
</organism>
<keyword evidence="2" id="KW-1185">Reference proteome</keyword>
<reference evidence="2" key="1">
    <citation type="journal article" date="2023" name="Nat. Plants">
        <title>Single-cell RNA sequencing provides a high-resolution roadmap for understanding the multicellular compartmentation of specialized metabolism.</title>
        <authorList>
            <person name="Sun S."/>
            <person name="Shen X."/>
            <person name="Li Y."/>
            <person name="Li Y."/>
            <person name="Wang S."/>
            <person name="Li R."/>
            <person name="Zhang H."/>
            <person name="Shen G."/>
            <person name="Guo B."/>
            <person name="Wei J."/>
            <person name="Xu J."/>
            <person name="St-Pierre B."/>
            <person name="Chen S."/>
            <person name="Sun C."/>
        </authorList>
    </citation>
    <scope>NUCLEOTIDE SEQUENCE [LARGE SCALE GENOMIC DNA]</scope>
</reference>
<sequence length="328" mass="37180">MGRNSGKSSLVSIVNPDAPLTPFPFNNAFLGFIYEFILNWKNMVGDGNCGFRVVSNFLFRDENHWVEIRRKMCFDLHHRMNVYVQMFGSVERVTELIRRTNWEEGSASADYWMDTPDHLYVIANTFNLCVVFLARLGSTTVLPLVSNIDGNAGAIFIEFIEEQQHFIQFRLLIRSMAEPMEVCVKAAAGCPDVLGNHDEKWKRNGSYLQFFSEILTQRERWQVIKFDEKWIPDSDVIVGILEEKYPEPSLAAPLAAPAEVLSMLLFLKVNNFVNEGANSKDPNDGSEHPKSHGPYVNGEDICAVDLSLAPKLHHLVVVSWPVQGLENS</sequence>
<protein>
    <submittedName>
        <fullName evidence="1">Uncharacterized protein</fullName>
    </submittedName>
</protein>